<sequence>MSDSKTNIAEFDLRAPTSKDVERRTIGLTPSSGFKKWLAENKLSIAFNTYNVGKLFMVGVNDMEQLQFCDATFPRAMGISLHGDTLWMASHNQVWRFENFLGAGQSAQGNDAVFVPMGATTTGMVNLHDVRVSHEGVFFVSCNFNCIGKLHEKWSFEPVWKPPFIDGLEYGDRCHLNCLALHRGHPKYATCFAQTNTVNGWRDLPRDQATGLVIDVQTDQIICDGLHMPHSPQMHRDTLYLANSGRGEFGSVDVETGTYKTICEVPGFTRGVSFWKNFAIVGSSKPRRAGVFEGNDATPLNRRLADAGEDPLCQVSIIDLDRGVRVHHLTIDGPASEIYDVCALPGIRRPLVLDPENDLVNTTFRPSRFNI</sequence>
<dbReference type="InterPro" id="IPR017481">
    <property type="entry name" value="CHP03032"/>
</dbReference>
<dbReference type="KEGG" id="yrh:AABB31_19930"/>
<evidence type="ECO:0000313" key="2">
    <source>
        <dbReference type="EMBL" id="WZU67194.2"/>
    </source>
</evidence>
<reference evidence="2 3" key="2">
    <citation type="submission" date="2024-08" db="EMBL/GenBank/DDBJ databases">
        <title>Phylogenomic analyses of a clade within the roseobacter group suggest taxonomic reassignments of species of the genera Aestuariivita, Citreicella, Loktanella, Nautella, Pelagibaca, Ruegeria, Thalassobius, Thiobacimonas and Tropicibacter, and the proposal o.</title>
        <authorList>
            <person name="Jeon C.O."/>
        </authorList>
    </citation>
    <scope>NUCLEOTIDE SEQUENCE [LARGE SCALE GENOMIC DNA]</scope>
    <source>
        <strain evidence="2 3">SS1-5</strain>
    </source>
</reference>
<organism evidence="2 3">
    <name type="scientific">Yoonia rhodophyticola</name>
    <dbReference type="NCBI Taxonomy" id="3137370"/>
    <lineage>
        <taxon>Bacteria</taxon>
        <taxon>Pseudomonadati</taxon>
        <taxon>Pseudomonadota</taxon>
        <taxon>Alphaproteobacteria</taxon>
        <taxon>Rhodobacterales</taxon>
        <taxon>Paracoccaceae</taxon>
        <taxon>Yoonia</taxon>
    </lineage>
</organism>
<dbReference type="NCBIfam" id="TIGR03032">
    <property type="entry name" value="TIGR03032 family protein"/>
    <property type="match status" value="1"/>
</dbReference>
<evidence type="ECO:0000313" key="3">
    <source>
        <dbReference type="Proteomes" id="UP001470809"/>
    </source>
</evidence>
<dbReference type="SUPFAM" id="SSF63825">
    <property type="entry name" value="YWTD domain"/>
    <property type="match status" value="1"/>
</dbReference>
<evidence type="ECO:0000259" key="1">
    <source>
        <dbReference type="Pfam" id="PF16261"/>
    </source>
</evidence>
<feature type="domain" description="Conserved hypothetical protein CHP03032" evidence="1">
    <location>
        <begin position="33"/>
        <end position="353"/>
    </location>
</feature>
<dbReference type="EMBL" id="CP151767">
    <property type="protein sequence ID" value="WZU67194.2"/>
    <property type="molecule type" value="Genomic_DNA"/>
</dbReference>
<keyword evidence="3" id="KW-1185">Reference proteome</keyword>
<reference evidence="3" key="1">
    <citation type="submission" date="2024-04" db="EMBL/GenBank/DDBJ databases">
        <title>Phylogenomic analyses of a clade within the roseobacter group suggest taxonomic reassignments of species of the genera Aestuariivita, Citreicella, Loktanella, Nautella, Pelagibaca, Ruegeria, Thalassobius, Thiobacimonas and Tropicibacter, and the proposal o.</title>
        <authorList>
            <person name="Jeon C.O."/>
        </authorList>
    </citation>
    <scope>NUCLEOTIDE SEQUENCE [LARGE SCALE GENOMIC DNA]</scope>
    <source>
        <strain evidence="3">SS1-5</strain>
    </source>
</reference>
<dbReference type="Proteomes" id="UP001470809">
    <property type="component" value="Chromosome"/>
</dbReference>
<gene>
    <name evidence="2" type="ORF">AABB31_19930</name>
</gene>
<dbReference type="RefSeq" id="WP_373635203.1">
    <property type="nucleotide sequence ID" value="NZ_CP151767.2"/>
</dbReference>
<proteinExistence type="predicted"/>
<protein>
    <submittedName>
        <fullName evidence="2">TIGR03032 family protein</fullName>
    </submittedName>
</protein>
<name>A0AAN0M9G9_9RHOB</name>
<accession>A0AAN0M9G9</accession>
<dbReference type="Pfam" id="PF16261">
    <property type="entry name" value="DUF4915"/>
    <property type="match status" value="1"/>
</dbReference>
<dbReference type="AlphaFoldDB" id="A0AAN0M9G9"/>